<dbReference type="PANTHER" id="PTHR48258">
    <property type="entry name" value="DUF4218 DOMAIN-CONTAINING PROTEIN-RELATED"/>
    <property type="match status" value="1"/>
</dbReference>
<sequence>MRVHAAEQPLWNDCTQSQLGVVAELVDIKKDDIDLDYCKFCGEATYKPKRERNPNRKKTPYAVLSAKDKIFAMRATMMLTLNDLPAYGMAFEWSFAGVMCCVNMKSHDCHVFMQKLIQIAFREMLPESVWSALTEDHDNLVQSRENIFAIFLRLMEHLIVNLLHEAHVGGPVQYRRMYPFERFLRGLKMKVKDKAYVEASIVEAYLVEEISLFTSHYFEPQVLRKRNMPSRNDDLVMNDTRI</sequence>
<protein>
    <recommendedName>
        <fullName evidence="1">DUF4218 domain-containing protein</fullName>
    </recommendedName>
</protein>
<accession>A0AAW2KVI9</accession>
<evidence type="ECO:0000313" key="2">
    <source>
        <dbReference type="EMBL" id="KAL0310266.1"/>
    </source>
</evidence>
<reference evidence="2" key="1">
    <citation type="submission" date="2020-06" db="EMBL/GenBank/DDBJ databases">
        <authorList>
            <person name="Li T."/>
            <person name="Hu X."/>
            <person name="Zhang T."/>
            <person name="Song X."/>
            <person name="Zhang H."/>
            <person name="Dai N."/>
            <person name="Sheng W."/>
            <person name="Hou X."/>
            <person name="Wei L."/>
        </authorList>
    </citation>
    <scope>NUCLEOTIDE SEQUENCE</scope>
    <source>
        <strain evidence="2">KEN8</strain>
        <tissue evidence="2">Leaf</tissue>
    </source>
</reference>
<dbReference type="PANTHER" id="PTHR48258:SF4">
    <property type="entry name" value="DUF4216 DOMAIN-CONTAINING PROTEIN"/>
    <property type="match status" value="1"/>
</dbReference>
<dbReference type="AlphaFoldDB" id="A0AAW2KVI9"/>
<dbReference type="InterPro" id="IPR025452">
    <property type="entry name" value="DUF4218"/>
</dbReference>
<name>A0AAW2KVI9_9LAMI</name>
<reference evidence="2" key="2">
    <citation type="journal article" date="2024" name="Plant">
        <title>Genomic evolution and insights into agronomic trait innovations of Sesamum species.</title>
        <authorList>
            <person name="Miao H."/>
            <person name="Wang L."/>
            <person name="Qu L."/>
            <person name="Liu H."/>
            <person name="Sun Y."/>
            <person name="Le M."/>
            <person name="Wang Q."/>
            <person name="Wei S."/>
            <person name="Zheng Y."/>
            <person name="Lin W."/>
            <person name="Duan Y."/>
            <person name="Cao H."/>
            <person name="Xiong S."/>
            <person name="Wang X."/>
            <person name="Wei L."/>
            <person name="Li C."/>
            <person name="Ma Q."/>
            <person name="Ju M."/>
            <person name="Zhao R."/>
            <person name="Li G."/>
            <person name="Mu C."/>
            <person name="Tian Q."/>
            <person name="Mei H."/>
            <person name="Zhang T."/>
            <person name="Gao T."/>
            <person name="Zhang H."/>
        </authorList>
    </citation>
    <scope>NUCLEOTIDE SEQUENCE</scope>
    <source>
        <strain evidence="2">KEN8</strain>
    </source>
</reference>
<organism evidence="2">
    <name type="scientific">Sesamum calycinum</name>
    <dbReference type="NCBI Taxonomy" id="2727403"/>
    <lineage>
        <taxon>Eukaryota</taxon>
        <taxon>Viridiplantae</taxon>
        <taxon>Streptophyta</taxon>
        <taxon>Embryophyta</taxon>
        <taxon>Tracheophyta</taxon>
        <taxon>Spermatophyta</taxon>
        <taxon>Magnoliopsida</taxon>
        <taxon>eudicotyledons</taxon>
        <taxon>Gunneridae</taxon>
        <taxon>Pentapetalae</taxon>
        <taxon>asterids</taxon>
        <taxon>lamiids</taxon>
        <taxon>Lamiales</taxon>
        <taxon>Pedaliaceae</taxon>
        <taxon>Sesamum</taxon>
    </lineage>
</organism>
<dbReference type="Pfam" id="PF13960">
    <property type="entry name" value="DUF4218"/>
    <property type="match status" value="1"/>
</dbReference>
<comment type="caution">
    <text evidence="2">The sequence shown here is derived from an EMBL/GenBank/DDBJ whole genome shotgun (WGS) entry which is preliminary data.</text>
</comment>
<evidence type="ECO:0000259" key="1">
    <source>
        <dbReference type="Pfam" id="PF13960"/>
    </source>
</evidence>
<feature type="domain" description="DUF4218" evidence="1">
    <location>
        <begin position="139"/>
        <end position="232"/>
    </location>
</feature>
<gene>
    <name evidence="2" type="ORF">Scaly_2944300</name>
</gene>
<dbReference type="EMBL" id="JACGWM010000238">
    <property type="protein sequence ID" value="KAL0310266.1"/>
    <property type="molecule type" value="Genomic_DNA"/>
</dbReference>
<proteinExistence type="predicted"/>